<accession>A0A429XVU1</accession>
<comment type="caution">
    <text evidence="1">The sequence shown here is derived from an EMBL/GenBank/DDBJ whole genome shotgun (WGS) entry which is preliminary data.</text>
</comment>
<name>A0A429XVU1_9BACI</name>
<dbReference type="Proteomes" id="UP000287156">
    <property type="component" value="Unassembled WGS sequence"/>
</dbReference>
<organism evidence="1 2">
    <name type="scientific">Siminovitchia acidinfaciens</name>
    <dbReference type="NCBI Taxonomy" id="2321395"/>
    <lineage>
        <taxon>Bacteria</taxon>
        <taxon>Bacillati</taxon>
        <taxon>Bacillota</taxon>
        <taxon>Bacilli</taxon>
        <taxon>Bacillales</taxon>
        <taxon>Bacillaceae</taxon>
        <taxon>Siminovitchia</taxon>
    </lineage>
</organism>
<dbReference type="RefSeq" id="WP_126051696.1">
    <property type="nucleotide sequence ID" value="NZ_QYTV02000008.1"/>
</dbReference>
<evidence type="ECO:0000313" key="1">
    <source>
        <dbReference type="EMBL" id="RST72487.1"/>
    </source>
</evidence>
<dbReference type="EMBL" id="QYTV02000008">
    <property type="protein sequence ID" value="RST72487.1"/>
    <property type="molecule type" value="Genomic_DNA"/>
</dbReference>
<protein>
    <submittedName>
        <fullName evidence="1">Uncharacterized protein</fullName>
    </submittedName>
</protein>
<evidence type="ECO:0000313" key="2">
    <source>
        <dbReference type="Proteomes" id="UP000287156"/>
    </source>
</evidence>
<keyword evidence="2" id="KW-1185">Reference proteome</keyword>
<gene>
    <name evidence="1" type="ORF">D4T97_015610</name>
</gene>
<reference evidence="1" key="1">
    <citation type="submission" date="2018-12" db="EMBL/GenBank/DDBJ databases">
        <authorList>
            <person name="Sun L."/>
            <person name="Chen Z."/>
        </authorList>
    </citation>
    <scope>NUCLEOTIDE SEQUENCE [LARGE SCALE GENOMIC DNA]</scope>
    <source>
        <strain evidence="1">3-2-2</strain>
    </source>
</reference>
<sequence length="194" mass="23119">MGLFKLMFGVAKKMDKEREKEFNRKLKHQKKQDQIEQQQNQTRLLQLVVENITEMVSTQEEWSDSYNFKNQALDYIGVDGIDESDVDKYFAVIDDIVHDTKTAYEKIKRVADVVEVHEVTQEYLKSIKEHMLLQLEYMIKHYIGVKNYVQEYFNKGFNEEYIKEVINEDYRKSESHAEICQSYINKAVQSIQNL</sequence>
<proteinExistence type="predicted"/>
<dbReference type="AlphaFoldDB" id="A0A429XVU1"/>